<reference evidence="8 9" key="1">
    <citation type="journal article" name="Sci. Rep.">
        <title>Telomere-to-telomere assembled and centromere annotated genomes of the two main subspecies of the button mushroom Agaricus bisporus reveal especially polymorphic chromosome ends.</title>
        <authorList>
            <person name="Sonnenberg A.S.M."/>
            <person name="Sedaghat-Telgerd N."/>
            <person name="Lavrijssen B."/>
            <person name="Ohm R.A."/>
            <person name="Hendrickx P.M."/>
            <person name="Scholtmeijer K."/>
            <person name="Baars J.J.P."/>
            <person name="van Peer A."/>
        </authorList>
    </citation>
    <scope>NUCLEOTIDE SEQUENCE [LARGE SCALE GENOMIC DNA]</scope>
    <source>
        <strain evidence="8 9">H119_p4</strain>
    </source>
</reference>
<gene>
    <name evidence="8" type="ORF">Agabi119p4_8357</name>
</gene>
<sequence length="418" mass="48011">MSAERYQSLDRDTDADDTMERDETEANELETQDEENERGLETDNVEGWVDERDVMDGGQLAELDTTVEPARQMLSKVHKLAYVVKNSSTSHLPHWKRYCREAGLEEQILPCDVKTRWNSTYLMLEAAVDYRAVYNRLVRHDEAGLRECELSRAEWKIAEELQDVLKIFFDATSFFSMKKECHLSTVIPAMDHIETLLASSIVNAEYSTSINKALELGQKTLNRYYSLTDGSLTYRIAMVLDPRFKLEYFRDAKWELEWIETARNLVHNVFNCDYLNSLPHSQQPAQSIPSTPPLKSTNSQSSEVSEYLKVPPEPVDDPIQWWVKRSGAYPNLSRMAQDYLSIPATSVDVERLFSRGRVILNHMRNSLDPRMFRAMLCLGEWIGAGVIQYEDLKVAVGGLPDINEDVELPVGWNDIAQR</sequence>
<accession>A0A8H7C634</accession>
<dbReference type="GO" id="GO:0008270">
    <property type="term" value="F:zinc ion binding"/>
    <property type="evidence" value="ECO:0007669"/>
    <property type="project" value="UniProtKB-KW"/>
</dbReference>
<dbReference type="Proteomes" id="UP000629468">
    <property type="component" value="Unassembled WGS sequence"/>
</dbReference>
<evidence type="ECO:0000259" key="7">
    <source>
        <dbReference type="Pfam" id="PF05699"/>
    </source>
</evidence>
<dbReference type="Pfam" id="PF05699">
    <property type="entry name" value="Dimer_Tnp_hAT"/>
    <property type="match status" value="1"/>
</dbReference>
<dbReference type="GO" id="GO:0046983">
    <property type="term" value="F:protein dimerization activity"/>
    <property type="evidence" value="ECO:0007669"/>
    <property type="project" value="InterPro"/>
</dbReference>
<evidence type="ECO:0000256" key="4">
    <source>
        <dbReference type="ARBA" id="ARBA00022833"/>
    </source>
</evidence>
<dbReference type="EMBL" id="JABXXO010000011">
    <property type="protein sequence ID" value="KAF7763820.1"/>
    <property type="molecule type" value="Genomic_DNA"/>
</dbReference>
<feature type="region of interest" description="Disordered" evidence="6">
    <location>
        <begin position="281"/>
        <end position="311"/>
    </location>
</feature>
<evidence type="ECO:0000256" key="3">
    <source>
        <dbReference type="ARBA" id="ARBA00022771"/>
    </source>
</evidence>
<comment type="subcellular location">
    <subcellularLocation>
        <location evidence="1">Nucleus</location>
    </subcellularLocation>
</comment>
<keyword evidence="3" id="KW-0863">Zinc-finger</keyword>
<dbReference type="PANTHER" id="PTHR46481">
    <property type="entry name" value="ZINC FINGER BED DOMAIN-CONTAINING PROTEIN 4"/>
    <property type="match status" value="1"/>
</dbReference>
<name>A0A8H7C634_AGABI</name>
<evidence type="ECO:0000256" key="2">
    <source>
        <dbReference type="ARBA" id="ARBA00022723"/>
    </source>
</evidence>
<dbReference type="InterPro" id="IPR012337">
    <property type="entry name" value="RNaseH-like_sf"/>
</dbReference>
<feature type="region of interest" description="Disordered" evidence="6">
    <location>
        <begin position="1"/>
        <end position="45"/>
    </location>
</feature>
<feature type="compositionally biased region" description="Acidic residues" evidence="6">
    <location>
        <begin position="13"/>
        <end position="36"/>
    </location>
</feature>
<keyword evidence="2" id="KW-0479">Metal-binding</keyword>
<protein>
    <recommendedName>
        <fullName evidence="7">HAT C-terminal dimerisation domain-containing protein</fullName>
    </recommendedName>
</protein>
<dbReference type="InterPro" id="IPR008906">
    <property type="entry name" value="HATC_C_dom"/>
</dbReference>
<keyword evidence="4" id="KW-0862">Zinc</keyword>
<comment type="caution">
    <text evidence="8">The sequence shown here is derived from an EMBL/GenBank/DDBJ whole genome shotgun (WGS) entry which is preliminary data.</text>
</comment>
<keyword evidence="5" id="KW-0539">Nucleus</keyword>
<feature type="compositionally biased region" description="Polar residues" evidence="6">
    <location>
        <begin position="281"/>
        <end position="304"/>
    </location>
</feature>
<evidence type="ECO:0000313" key="8">
    <source>
        <dbReference type="EMBL" id="KAF7763820.1"/>
    </source>
</evidence>
<dbReference type="AlphaFoldDB" id="A0A8H7C634"/>
<proteinExistence type="predicted"/>
<dbReference type="InterPro" id="IPR052035">
    <property type="entry name" value="ZnF_BED_domain_contain"/>
</dbReference>
<dbReference type="SUPFAM" id="SSF53098">
    <property type="entry name" value="Ribonuclease H-like"/>
    <property type="match status" value="1"/>
</dbReference>
<evidence type="ECO:0000256" key="6">
    <source>
        <dbReference type="SAM" id="MobiDB-lite"/>
    </source>
</evidence>
<organism evidence="8 9">
    <name type="scientific">Agaricus bisporus var. burnettii</name>
    <dbReference type="NCBI Taxonomy" id="192524"/>
    <lineage>
        <taxon>Eukaryota</taxon>
        <taxon>Fungi</taxon>
        <taxon>Dikarya</taxon>
        <taxon>Basidiomycota</taxon>
        <taxon>Agaricomycotina</taxon>
        <taxon>Agaricomycetes</taxon>
        <taxon>Agaricomycetidae</taxon>
        <taxon>Agaricales</taxon>
        <taxon>Agaricineae</taxon>
        <taxon>Agaricaceae</taxon>
        <taxon>Agaricus</taxon>
    </lineage>
</organism>
<dbReference type="GO" id="GO:0005634">
    <property type="term" value="C:nucleus"/>
    <property type="evidence" value="ECO:0007669"/>
    <property type="project" value="UniProtKB-SubCell"/>
</dbReference>
<feature type="domain" description="HAT C-terminal dimerisation" evidence="7">
    <location>
        <begin position="304"/>
        <end position="382"/>
    </location>
</feature>
<evidence type="ECO:0000313" key="9">
    <source>
        <dbReference type="Proteomes" id="UP000629468"/>
    </source>
</evidence>
<evidence type="ECO:0000256" key="5">
    <source>
        <dbReference type="ARBA" id="ARBA00023242"/>
    </source>
</evidence>
<evidence type="ECO:0000256" key="1">
    <source>
        <dbReference type="ARBA" id="ARBA00004123"/>
    </source>
</evidence>
<dbReference type="PANTHER" id="PTHR46481:SF10">
    <property type="entry name" value="ZINC FINGER BED DOMAIN-CONTAINING PROTEIN 39"/>
    <property type="match status" value="1"/>
</dbReference>